<dbReference type="EMBL" id="CAXLJM020000076">
    <property type="protein sequence ID" value="CAL8129379.1"/>
    <property type="molecule type" value="Genomic_DNA"/>
</dbReference>
<keyword evidence="1" id="KW-1133">Transmembrane helix</keyword>
<evidence type="ECO:0000313" key="3">
    <source>
        <dbReference type="Proteomes" id="UP001642540"/>
    </source>
</evidence>
<sequence length="390" mass="44889">MFIHLKLQHIFGTSPVNFIETNGKQVAVLSPTHKITWQWIKLLISSGFLAVLWLQIILSRGKEKLITTLESMLYSTGILAFVILKLIYLRRRYFVVELLNNVVGFEKSLKIGGNQTQYFPPQAIAKVLIQFVQYCFIVATPVLMVTYGLQRWINPCTSALFLYNLIPECVYEKSSPWVNSSLIQLAIQILVSLYLMVDMCGGFIFQVIEMMYLQSCCFKHYIKCLLISLLRCKFKVSHLLRFRQLQIILRRYNLIQQDVMIVALLNMVLLIFVVSLYALIYLGSGDEGISIPQLMFFSCSLLDTFLAIVVCFGAFAGVHKESLRTVAFMRETLLPSLKHNQSHQRRLATRYVMSFRVLKVNIGEVNYVEKFTPIVMLNFCFGQIVNLLLL</sequence>
<keyword evidence="1" id="KW-0472">Membrane</keyword>
<feature type="transmembrane region" description="Helical" evidence="1">
    <location>
        <begin position="71"/>
        <end position="89"/>
    </location>
</feature>
<name>A0ABP1RK23_9HEXA</name>
<organism evidence="2 3">
    <name type="scientific">Orchesella dallaii</name>
    <dbReference type="NCBI Taxonomy" id="48710"/>
    <lineage>
        <taxon>Eukaryota</taxon>
        <taxon>Metazoa</taxon>
        <taxon>Ecdysozoa</taxon>
        <taxon>Arthropoda</taxon>
        <taxon>Hexapoda</taxon>
        <taxon>Collembola</taxon>
        <taxon>Entomobryomorpha</taxon>
        <taxon>Entomobryoidea</taxon>
        <taxon>Orchesellidae</taxon>
        <taxon>Orchesellinae</taxon>
        <taxon>Orchesella</taxon>
    </lineage>
</organism>
<feature type="transmembrane region" description="Helical" evidence="1">
    <location>
        <begin position="259"/>
        <end position="282"/>
    </location>
</feature>
<feature type="transmembrane region" description="Helical" evidence="1">
    <location>
        <begin position="182"/>
        <end position="205"/>
    </location>
</feature>
<comment type="caution">
    <text evidence="2">The sequence shown here is derived from an EMBL/GenBank/DDBJ whole genome shotgun (WGS) entry which is preliminary data.</text>
</comment>
<protein>
    <recommendedName>
        <fullName evidence="4">Odorant receptor</fullName>
    </recommendedName>
</protein>
<keyword evidence="1" id="KW-0812">Transmembrane</keyword>
<feature type="transmembrane region" description="Helical" evidence="1">
    <location>
        <begin position="127"/>
        <end position="149"/>
    </location>
</feature>
<evidence type="ECO:0008006" key="4">
    <source>
        <dbReference type="Google" id="ProtNLM"/>
    </source>
</evidence>
<evidence type="ECO:0000256" key="1">
    <source>
        <dbReference type="SAM" id="Phobius"/>
    </source>
</evidence>
<gene>
    <name evidence="2" type="ORF">ODALV1_LOCUS23132</name>
</gene>
<accession>A0ABP1RK23</accession>
<reference evidence="2 3" key="1">
    <citation type="submission" date="2024-08" db="EMBL/GenBank/DDBJ databases">
        <authorList>
            <person name="Cucini C."/>
            <person name="Frati F."/>
        </authorList>
    </citation>
    <scope>NUCLEOTIDE SEQUENCE [LARGE SCALE GENOMIC DNA]</scope>
</reference>
<evidence type="ECO:0000313" key="2">
    <source>
        <dbReference type="EMBL" id="CAL8129379.1"/>
    </source>
</evidence>
<proteinExistence type="predicted"/>
<keyword evidence="3" id="KW-1185">Reference proteome</keyword>
<feature type="transmembrane region" description="Helical" evidence="1">
    <location>
        <begin position="294"/>
        <end position="318"/>
    </location>
</feature>
<feature type="transmembrane region" description="Helical" evidence="1">
    <location>
        <begin position="39"/>
        <end position="59"/>
    </location>
</feature>
<dbReference type="Proteomes" id="UP001642540">
    <property type="component" value="Unassembled WGS sequence"/>
</dbReference>